<sequence>MLSKWYRLNLPREDLPPLLFQYSANRQGYELFVTDLTSIWSERLSHGEILSRADKTAATIDPSEDPKQLDVLLAKIGEALHSDGGSAALHSGSDVDSLGLITNTKLPAPLKPLQWPFELAKAAQYSLTDKILFPLLREEAGWEPRQRSLLDQLKQKDWVLEKLLDKVEALGVDLGTVFPGAAGLRSARKGSTRSEAAKLIKGIARFDESAWLAESAAGPGGLGLAADLAREISGSADGPQLEKFHHAQDRWWRVLQPAKTSTLERKETSSEVESQISRTPPNPPKKTVSPNEGAATESEDEFQTLKGSPPLQAPVPETDEATASESEAEVETASPPRLITSPFPPRPKTISPVPKEAPKKARAGLGVIGGKKKPEKTPRQAWPEVEPSTKDHQERAETRGQVVSPSKPKRTAKLGMIGGKAKAEAKATGNEPTPPRTEDTGPSDMRPARPPETDRPVLDSTGTEKSPEVKSKIPENIEPVSAAPETEEERANRKREELKRQLQVQSKAPAKKKRRF</sequence>
<comment type="subcellular location">
    <subcellularLocation>
        <location evidence="1">Nucleus</location>
    </subcellularLocation>
</comment>
<dbReference type="GO" id="GO:0032807">
    <property type="term" value="C:DNA ligase IV complex"/>
    <property type="evidence" value="ECO:0007669"/>
    <property type="project" value="TreeGrafter"/>
</dbReference>
<evidence type="ECO:0000256" key="3">
    <source>
        <dbReference type="ARBA" id="ARBA00023125"/>
    </source>
</evidence>
<dbReference type="PANTHER" id="PTHR32235">
    <property type="entry name" value="NON-HOMOLOGOUS END-JOINING FACTOR 1"/>
    <property type="match status" value="1"/>
</dbReference>
<evidence type="ECO:0000313" key="12">
    <source>
        <dbReference type="Proteomes" id="UP001146351"/>
    </source>
</evidence>
<protein>
    <recommendedName>
        <fullName evidence="7">Non-homologous end-joining factor 1</fullName>
    </recommendedName>
</protein>
<comment type="similarity">
    <text evidence="6">Belongs to the XRCC4-XLF family. XLF subfamily.</text>
</comment>
<comment type="caution">
    <text evidence="11">The sequence shown here is derived from an EMBL/GenBank/DDBJ whole genome shotgun (WGS) entry which is preliminary data.</text>
</comment>
<keyword evidence="5" id="KW-0539">Nucleus</keyword>
<dbReference type="InterPro" id="IPR015381">
    <property type="entry name" value="XLF-like_N"/>
</dbReference>
<keyword evidence="12" id="KW-1185">Reference proteome</keyword>
<dbReference type="Gene3D" id="2.170.210.10">
    <property type="entry name" value="DNA double-strand break repair and VJ recombination XRCC4, N-terminal"/>
    <property type="match status" value="1"/>
</dbReference>
<feature type="region of interest" description="Disordered" evidence="8">
    <location>
        <begin position="261"/>
        <end position="516"/>
    </location>
</feature>
<dbReference type="Pfam" id="PF09302">
    <property type="entry name" value="XLF"/>
    <property type="match status" value="1"/>
</dbReference>
<keyword evidence="3" id="KW-0238">DNA-binding</keyword>
<dbReference type="OrthoDB" id="2155935at2759"/>
<dbReference type="CDD" id="cd22285">
    <property type="entry name" value="HD_XLF_N"/>
    <property type="match status" value="1"/>
</dbReference>
<reference evidence="11" key="1">
    <citation type="submission" date="2022-11" db="EMBL/GenBank/DDBJ databases">
        <authorList>
            <person name="Petersen C."/>
        </authorList>
    </citation>
    <scope>NUCLEOTIDE SEQUENCE</scope>
    <source>
        <strain evidence="11">IBT 21917</strain>
    </source>
</reference>
<evidence type="ECO:0000259" key="9">
    <source>
        <dbReference type="Pfam" id="PF09302"/>
    </source>
</evidence>
<dbReference type="GO" id="GO:0045027">
    <property type="term" value="F:DNA end binding"/>
    <property type="evidence" value="ECO:0007669"/>
    <property type="project" value="TreeGrafter"/>
</dbReference>
<dbReference type="GO" id="GO:0006303">
    <property type="term" value="P:double-strand break repair via nonhomologous end joining"/>
    <property type="evidence" value="ECO:0007669"/>
    <property type="project" value="TreeGrafter"/>
</dbReference>
<name>A0A9W9HTU0_9EURO</name>
<feature type="compositionally biased region" description="Basic and acidic residues" evidence="8">
    <location>
        <begin position="465"/>
        <end position="475"/>
    </location>
</feature>
<evidence type="ECO:0000256" key="5">
    <source>
        <dbReference type="ARBA" id="ARBA00023242"/>
    </source>
</evidence>
<keyword evidence="2" id="KW-0227">DNA damage</keyword>
<feature type="compositionally biased region" description="Basic and acidic residues" evidence="8">
    <location>
        <begin position="489"/>
        <end position="500"/>
    </location>
</feature>
<evidence type="ECO:0000256" key="1">
    <source>
        <dbReference type="ARBA" id="ARBA00004123"/>
    </source>
</evidence>
<evidence type="ECO:0000259" key="10">
    <source>
        <dbReference type="Pfam" id="PF21928"/>
    </source>
</evidence>
<gene>
    <name evidence="11" type="ORF">N7492_009003</name>
</gene>
<dbReference type="InterPro" id="IPR038051">
    <property type="entry name" value="XRCC4-like_N_sf"/>
</dbReference>
<evidence type="ECO:0000256" key="8">
    <source>
        <dbReference type="SAM" id="MobiDB-lite"/>
    </source>
</evidence>
<dbReference type="AlphaFoldDB" id="A0A9W9HTU0"/>
<evidence type="ECO:0000256" key="6">
    <source>
        <dbReference type="ARBA" id="ARBA00025747"/>
    </source>
</evidence>
<organism evidence="11 12">
    <name type="scientific">Penicillium capsulatum</name>
    <dbReference type="NCBI Taxonomy" id="69766"/>
    <lineage>
        <taxon>Eukaryota</taxon>
        <taxon>Fungi</taxon>
        <taxon>Dikarya</taxon>
        <taxon>Ascomycota</taxon>
        <taxon>Pezizomycotina</taxon>
        <taxon>Eurotiomycetes</taxon>
        <taxon>Eurotiomycetidae</taxon>
        <taxon>Eurotiales</taxon>
        <taxon>Aspergillaceae</taxon>
        <taxon>Penicillium</taxon>
    </lineage>
</organism>
<dbReference type="PANTHER" id="PTHR32235:SF1">
    <property type="entry name" value="NON-HOMOLOGOUS END-JOINING FACTOR 1"/>
    <property type="match status" value="1"/>
</dbReference>
<evidence type="ECO:0000256" key="4">
    <source>
        <dbReference type="ARBA" id="ARBA00023204"/>
    </source>
</evidence>
<evidence type="ECO:0000256" key="7">
    <source>
        <dbReference type="ARBA" id="ARBA00044529"/>
    </source>
</evidence>
<evidence type="ECO:0000313" key="11">
    <source>
        <dbReference type="EMBL" id="KAJ5156200.1"/>
    </source>
</evidence>
<evidence type="ECO:0000256" key="2">
    <source>
        <dbReference type="ARBA" id="ARBA00022763"/>
    </source>
</evidence>
<dbReference type="Proteomes" id="UP001146351">
    <property type="component" value="Unassembled WGS sequence"/>
</dbReference>
<dbReference type="EMBL" id="JAPQKO010000006">
    <property type="protein sequence ID" value="KAJ5156200.1"/>
    <property type="molecule type" value="Genomic_DNA"/>
</dbReference>
<reference evidence="11" key="2">
    <citation type="journal article" date="2023" name="IMA Fungus">
        <title>Comparative genomic study of the Penicillium genus elucidates a diverse pangenome and 15 lateral gene transfer events.</title>
        <authorList>
            <person name="Petersen C."/>
            <person name="Sorensen T."/>
            <person name="Nielsen M.R."/>
            <person name="Sondergaard T.E."/>
            <person name="Sorensen J.L."/>
            <person name="Fitzpatrick D.A."/>
            <person name="Frisvad J.C."/>
            <person name="Nielsen K.L."/>
        </authorList>
    </citation>
    <scope>NUCLEOTIDE SEQUENCE</scope>
    <source>
        <strain evidence="11">IBT 21917</strain>
    </source>
</reference>
<feature type="compositionally biased region" description="Acidic residues" evidence="8">
    <location>
        <begin position="317"/>
        <end position="330"/>
    </location>
</feature>
<feature type="compositionally biased region" description="Basic and acidic residues" evidence="8">
    <location>
        <begin position="387"/>
        <end position="398"/>
    </location>
</feature>
<dbReference type="Pfam" id="PF21928">
    <property type="entry name" value="XLF_CC"/>
    <property type="match status" value="1"/>
</dbReference>
<feature type="domain" description="XLF-like coiled-coil region" evidence="10">
    <location>
        <begin position="126"/>
        <end position="175"/>
    </location>
</feature>
<feature type="domain" description="XLF-like N-terminal" evidence="9">
    <location>
        <begin position="4"/>
        <end position="121"/>
    </location>
</feature>
<feature type="compositionally biased region" description="Basic and acidic residues" evidence="8">
    <location>
        <begin position="446"/>
        <end position="457"/>
    </location>
</feature>
<dbReference type="InterPro" id="IPR052287">
    <property type="entry name" value="NHEJ_factor"/>
</dbReference>
<proteinExistence type="inferred from homology"/>
<accession>A0A9W9HTU0</accession>
<dbReference type="InterPro" id="IPR053829">
    <property type="entry name" value="XLF-like_CC"/>
</dbReference>
<keyword evidence="4" id="KW-0234">DNA repair</keyword>